<feature type="compositionally biased region" description="Low complexity" evidence="1">
    <location>
        <begin position="20"/>
        <end position="29"/>
    </location>
</feature>
<organism evidence="2 3">
    <name type="scientific">Leptosia nina</name>
    <dbReference type="NCBI Taxonomy" id="320188"/>
    <lineage>
        <taxon>Eukaryota</taxon>
        <taxon>Metazoa</taxon>
        <taxon>Ecdysozoa</taxon>
        <taxon>Arthropoda</taxon>
        <taxon>Hexapoda</taxon>
        <taxon>Insecta</taxon>
        <taxon>Pterygota</taxon>
        <taxon>Neoptera</taxon>
        <taxon>Endopterygota</taxon>
        <taxon>Lepidoptera</taxon>
        <taxon>Glossata</taxon>
        <taxon>Ditrysia</taxon>
        <taxon>Papilionoidea</taxon>
        <taxon>Pieridae</taxon>
        <taxon>Pierinae</taxon>
        <taxon>Leptosia</taxon>
    </lineage>
</organism>
<dbReference type="AlphaFoldDB" id="A0AAV1JAB3"/>
<dbReference type="Proteomes" id="UP001497472">
    <property type="component" value="Unassembled WGS sequence"/>
</dbReference>
<proteinExistence type="predicted"/>
<evidence type="ECO:0000313" key="3">
    <source>
        <dbReference type="Proteomes" id="UP001497472"/>
    </source>
</evidence>
<evidence type="ECO:0000313" key="2">
    <source>
        <dbReference type="EMBL" id="CAK1545123.1"/>
    </source>
</evidence>
<accession>A0AAV1JAB3</accession>
<dbReference type="EMBL" id="CAVLEF010000006">
    <property type="protein sequence ID" value="CAK1545123.1"/>
    <property type="molecule type" value="Genomic_DNA"/>
</dbReference>
<gene>
    <name evidence="2" type="ORF">LNINA_LOCUS4809</name>
</gene>
<feature type="region of interest" description="Disordered" evidence="1">
    <location>
        <begin position="1"/>
        <end position="89"/>
    </location>
</feature>
<feature type="compositionally biased region" description="Polar residues" evidence="1">
    <location>
        <begin position="67"/>
        <end position="80"/>
    </location>
</feature>
<sequence length="124" mass="13480">MSEHDGQCATYSKESENGDSTEQNRQSNESENEESLNKASEEEKSMESGDKSDMLNDGPSCTDVPHNKQSAKLSSTSDASIPTDIGKGEISWTDEGAQYRVSWTLPKGTATTKDYVALCFKVAC</sequence>
<comment type="caution">
    <text evidence="2">The sequence shown here is derived from an EMBL/GenBank/DDBJ whole genome shotgun (WGS) entry which is preliminary data.</text>
</comment>
<keyword evidence="3" id="KW-1185">Reference proteome</keyword>
<reference evidence="2 3" key="1">
    <citation type="submission" date="2023-11" db="EMBL/GenBank/DDBJ databases">
        <authorList>
            <person name="Okamura Y."/>
        </authorList>
    </citation>
    <scope>NUCLEOTIDE SEQUENCE [LARGE SCALE GENOMIC DNA]</scope>
</reference>
<feature type="compositionally biased region" description="Basic and acidic residues" evidence="1">
    <location>
        <begin position="35"/>
        <end position="54"/>
    </location>
</feature>
<evidence type="ECO:0000256" key="1">
    <source>
        <dbReference type="SAM" id="MobiDB-lite"/>
    </source>
</evidence>
<protein>
    <submittedName>
        <fullName evidence="2">Uncharacterized protein</fullName>
    </submittedName>
</protein>
<name>A0AAV1JAB3_9NEOP</name>